<dbReference type="Proteomes" id="UP000242188">
    <property type="component" value="Unassembled WGS sequence"/>
</dbReference>
<comment type="caution">
    <text evidence="5">The sequence shown here is derived from an EMBL/GenBank/DDBJ whole genome shotgun (WGS) entry which is preliminary data.</text>
</comment>
<dbReference type="OrthoDB" id="565904at2759"/>
<evidence type="ECO:0000313" key="5">
    <source>
        <dbReference type="EMBL" id="OWF37956.1"/>
    </source>
</evidence>
<gene>
    <name evidence="5" type="ORF">KP79_PYT14276</name>
</gene>
<feature type="transmembrane region" description="Helical" evidence="2">
    <location>
        <begin position="116"/>
        <end position="136"/>
    </location>
</feature>
<keyword evidence="5" id="KW-0449">Lipoprotein</keyword>
<feature type="chain" id="PRO_5012351972" evidence="3">
    <location>
        <begin position="22"/>
        <end position="137"/>
    </location>
</feature>
<dbReference type="GO" id="GO:0008289">
    <property type="term" value="F:lipid binding"/>
    <property type="evidence" value="ECO:0007669"/>
    <property type="project" value="UniProtKB-KW"/>
</dbReference>
<keyword evidence="6" id="KW-1185">Reference proteome</keyword>
<protein>
    <submittedName>
        <fullName evidence="5">Apolipoprotein D</fullName>
    </submittedName>
</protein>
<evidence type="ECO:0000256" key="2">
    <source>
        <dbReference type="SAM" id="Phobius"/>
    </source>
</evidence>
<evidence type="ECO:0000313" key="6">
    <source>
        <dbReference type="Proteomes" id="UP000242188"/>
    </source>
</evidence>
<evidence type="ECO:0000256" key="3">
    <source>
        <dbReference type="SAM" id="SignalP"/>
    </source>
</evidence>
<feature type="signal peptide" evidence="3">
    <location>
        <begin position="1"/>
        <end position="21"/>
    </location>
</feature>
<dbReference type="GO" id="GO:0000302">
    <property type="term" value="P:response to reactive oxygen species"/>
    <property type="evidence" value="ECO:0007669"/>
    <property type="project" value="TreeGrafter"/>
</dbReference>
<evidence type="ECO:0000256" key="1">
    <source>
        <dbReference type="ARBA" id="ARBA00023121"/>
    </source>
</evidence>
<proteinExistence type="predicted"/>
<reference evidence="5 6" key="1">
    <citation type="journal article" date="2017" name="Nat. Ecol. Evol.">
        <title>Scallop genome provides insights into evolution of bilaterian karyotype and development.</title>
        <authorList>
            <person name="Wang S."/>
            <person name="Zhang J."/>
            <person name="Jiao W."/>
            <person name="Li J."/>
            <person name="Xun X."/>
            <person name="Sun Y."/>
            <person name="Guo X."/>
            <person name="Huan P."/>
            <person name="Dong B."/>
            <person name="Zhang L."/>
            <person name="Hu X."/>
            <person name="Sun X."/>
            <person name="Wang J."/>
            <person name="Zhao C."/>
            <person name="Wang Y."/>
            <person name="Wang D."/>
            <person name="Huang X."/>
            <person name="Wang R."/>
            <person name="Lv J."/>
            <person name="Li Y."/>
            <person name="Zhang Z."/>
            <person name="Liu B."/>
            <person name="Lu W."/>
            <person name="Hui Y."/>
            <person name="Liang J."/>
            <person name="Zhou Z."/>
            <person name="Hou R."/>
            <person name="Li X."/>
            <person name="Liu Y."/>
            <person name="Li H."/>
            <person name="Ning X."/>
            <person name="Lin Y."/>
            <person name="Zhao L."/>
            <person name="Xing Q."/>
            <person name="Dou J."/>
            <person name="Li Y."/>
            <person name="Mao J."/>
            <person name="Guo H."/>
            <person name="Dou H."/>
            <person name="Li T."/>
            <person name="Mu C."/>
            <person name="Jiang W."/>
            <person name="Fu Q."/>
            <person name="Fu X."/>
            <person name="Miao Y."/>
            <person name="Liu J."/>
            <person name="Yu Q."/>
            <person name="Li R."/>
            <person name="Liao H."/>
            <person name="Li X."/>
            <person name="Kong Y."/>
            <person name="Jiang Z."/>
            <person name="Chourrout D."/>
            <person name="Li R."/>
            <person name="Bao Z."/>
        </authorList>
    </citation>
    <scope>NUCLEOTIDE SEQUENCE [LARGE SCALE GENOMIC DNA]</scope>
    <source>
        <strain evidence="5 6">PY_sf001</strain>
    </source>
</reference>
<dbReference type="InterPro" id="IPR012674">
    <property type="entry name" value="Calycin"/>
</dbReference>
<keyword evidence="2" id="KW-1133">Transmembrane helix</keyword>
<evidence type="ECO:0000259" key="4">
    <source>
        <dbReference type="Pfam" id="PF08212"/>
    </source>
</evidence>
<dbReference type="PANTHER" id="PTHR10612">
    <property type="entry name" value="APOLIPOPROTEIN D"/>
    <property type="match status" value="1"/>
</dbReference>
<dbReference type="GO" id="GO:0005737">
    <property type="term" value="C:cytoplasm"/>
    <property type="evidence" value="ECO:0007669"/>
    <property type="project" value="TreeGrafter"/>
</dbReference>
<dbReference type="Gene3D" id="2.40.128.20">
    <property type="match status" value="1"/>
</dbReference>
<dbReference type="AlphaFoldDB" id="A0A210PNF2"/>
<name>A0A210PNF2_MIZYE</name>
<keyword evidence="1" id="KW-0446">Lipid-binding</keyword>
<dbReference type="GO" id="GO:0006629">
    <property type="term" value="P:lipid metabolic process"/>
    <property type="evidence" value="ECO:0007669"/>
    <property type="project" value="TreeGrafter"/>
</dbReference>
<keyword evidence="2" id="KW-0812">Transmembrane</keyword>
<dbReference type="SUPFAM" id="SSF50814">
    <property type="entry name" value="Lipocalins"/>
    <property type="match status" value="1"/>
</dbReference>
<dbReference type="InterPro" id="IPR000566">
    <property type="entry name" value="Lipocln_cytosolic_FA-bd_dom"/>
</dbReference>
<keyword evidence="2" id="KW-0472">Membrane</keyword>
<sequence>MCLRIIYVLVTLLLSNMVAYGQILTNGKCPVVEPMTDFKIQPFLGVWYEVFRFYDQFEEGQSCIRMEYTLKPNEHIGLHNYGDLPDNTTVVAEGDGYVSDPSIPARYMVTFSGSKYLTLFICSLFHYLFPFFMLLLL</sequence>
<dbReference type="EMBL" id="NEDP02005575">
    <property type="protein sequence ID" value="OWF37956.1"/>
    <property type="molecule type" value="Genomic_DNA"/>
</dbReference>
<dbReference type="PANTHER" id="PTHR10612:SF34">
    <property type="entry name" value="APOLIPOPROTEIN D"/>
    <property type="match status" value="1"/>
</dbReference>
<feature type="domain" description="Lipocalin/cytosolic fatty-acid binding" evidence="4">
    <location>
        <begin position="40"/>
        <end position="113"/>
    </location>
</feature>
<keyword evidence="3" id="KW-0732">Signal</keyword>
<organism evidence="5 6">
    <name type="scientific">Mizuhopecten yessoensis</name>
    <name type="common">Japanese scallop</name>
    <name type="synonym">Patinopecten yessoensis</name>
    <dbReference type="NCBI Taxonomy" id="6573"/>
    <lineage>
        <taxon>Eukaryota</taxon>
        <taxon>Metazoa</taxon>
        <taxon>Spiralia</taxon>
        <taxon>Lophotrochozoa</taxon>
        <taxon>Mollusca</taxon>
        <taxon>Bivalvia</taxon>
        <taxon>Autobranchia</taxon>
        <taxon>Pteriomorphia</taxon>
        <taxon>Pectinida</taxon>
        <taxon>Pectinoidea</taxon>
        <taxon>Pectinidae</taxon>
        <taxon>Mizuhopecten</taxon>
    </lineage>
</organism>
<dbReference type="Pfam" id="PF08212">
    <property type="entry name" value="Lipocalin_2"/>
    <property type="match status" value="1"/>
</dbReference>
<accession>A0A210PNF2</accession>